<evidence type="ECO:0000259" key="3">
    <source>
        <dbReference type="Pfam" id="PF13380"/>
    </source>
</evidence>
<dbReference type="InterPro" id="IPR003781">
    <property type="entry name" value="CoA-bd"/>
</dbReference>
<dbReference type="SUPFAM" id="SSF56059">
    <property type="entry name" value="Glutathione synthetase ATP-binding domain-like"/>
    <property type="match status" value="1"/>
</dbReference>
<dbReference type="STRING" id="1280947.HY30_15925"/>
<organism evidence="5 6">
    <name type="scientific">Hyphomonas chukchiensis</name>
    <dbReference type="NCBI Taxonomy" id="1280947"/>
    <lineage>
        <taxon>Bacteria</taxon>
        <taxon>Pseudomonadati</taxon>
        <taxon>Pseudomonadota</taxon>
        <taxon>Alphaproteobacteria</taxon>
        <taxon>Hyphomonadales</taxon>
        <taxon>Hyphomonadaceae</taxon>
        <taxon>Hyphomonas</taxon>
    </lineage>
</organism>
<accession>A0A062UPC2</accession>
<dbReference type="AlphaFoldDB" id="A0A062UPC2"/>
<dbReference type="Pfam" id="PF13549">
    <property type="entry name" value="ATP-grasp_5"/>
    <property type="match status" value="1"/>
</dbReference>
<dbReference type="Gene3D" id="3.30.470.20">
    <property type="entry name" value="ATP-grasp fold, B domain"/>
    <property type="match status" value="1"/>
</dbReference>
<dbReference type="Gene3D" id="3.40.50.261">
    <property type="entry name" value="Succinyl-CoA synthetase domains"/>
    <property type="match status" value="2"/>
</dbReference>
<sequence length="631" mass="67330">MPGSVDLVMIVLPASEVIDELEKCAKLGVKVAVILSSGFAELGEEGAVQQSRLSEIGRAYGIRILGPNCLGVFNSSIGFFATFTAAFHHQSAVPGPLAIVSQSGACGGHLAYLCGQRGIGIHYWVTTGNEADIDVSESLLWLAQSPKVKVILVYAEAIRNGDLFVEALETARRNGKSVIMLKVGRSVAGARAAASHTGALAGEDAVYDAVLRQFGVWRAESVEEMLDVAYACLGNRFPASRRIGLVSASGGIGVQMADKAERLGMDVAVMPEAVQKKMKALIPFIAPANPVDVTAQVINDMSLFQQCLDLTLDRGNYDSVIVFLSSGPASAAMRDQLLSIFKPLRIRYPEQVIVLSMAAPRDTVEAFEKLGLIVFEDTDRALNAMAALAYFAESFGDTVSKEIDNASLPEKCEFPSVLNEHVAKSILANAGIHPWPEVLALDSDEVGRAAEHFARPVALKIVSPDIQHKTEVQGVALGLTSPADAAARASEMLNHVRKVRPDAKIEGFLVSPMRGDALEISCGSFRDPVFGPVVMFGLGGIFVEVLKDVAFRRAPFDEAEAHRLIDSIRGRSMLDGVRGGAAVNLQSVARTLAALSKFAYVNREQVSEIDINPLSAASDGAYALDALIVRG</sequence>
<comment type="caution">
    <text evidence="5">The sequence shown here is derived from an EMBL/GenBank/DDBJ whole genome shotgun (WGS) entry which is preliminary data.</text>
</comment>
<protein>
    <recommendedName>
        <fullName evidence="7">ATP-grasp domain-containing protein</fullName>
    </recommendedName>
</protein>
<dbReference type="Pfam" id="PF13607">
    <property type="entry name" value="Succ_CoA_lig"/>
    <property type="match status" value="1"/>
</dbReference>
<evidence type="ECO:0000259" key="4">
    <source>
        <dbReference type="Pfam" id="PF13607"/>
    </source>
</evidence>
<name>A0A062UPC2_9PROT</name>
<evidence type="ECO:0000313" key="6">
    <source>
        <dbReference type="Proteomes" id="UP000027190"/>
    </source>
</evidence>
<dbReference type="Pfam" id="PF13380">
    <property type="entry name" value="CoA_binding_2"/>
    <property type="match status" value="1"/>
</dbReference>
<evidence type="ECO:0000256" key="1">
    <source>
        <dbReference type="ARBA" id="ARBA00022532"/>
    </source>
</evidence>
<gene>
    <name evidence="5" type="ORF">HY30_15925</name>
</gene>
<dbReference type="GO" id="GO:0006099">
    <property type="term" value="P:tricarboxylic acid cycle"/>
    <property type="evidence" value="ECO:0007669"/>
    <property type="project" value="UniProtKB-KW"/>
</dbReference>
<keyword evidence="1" id="KW-0816">Tricarboxylic acid cycle</keyword>
<dbReference type="EMBL" id="AWFG01000020">
    <property type="protein sequence ID" value="KCZ58693.1"/>
    <property type="molecule type" value="Genomic_DNA"/>
</dbReference>
<dbReference type="PANTHER" id="PTHR42793:SF4">
    <property type="entry name" value="BLL6376 PROTEIN"/>
    <property type="match status" value="1"/>
</dbReference>
<feature type="domain" description="CoA-binding" evidence="3">
    <location>
        <begin position="3"/>
        <end position="73"/>
    </location>
</feature>
<dbReference type="PATRIC" id="fig|1280947.3.peg.1776"/>
<dbReference type="eggNOG" id="COG1042">
    <property type="taxonomic scope" value="Bacteria"/>
</dbReference>
<reference evidence="5 6" key="1">
    <citation type="journal article" date="2014" name="Antonie Van Leeuwenhoek">
        <title>Hyphomonas beringensis sp. nov. and Hyphomonas chukchiensis sp. nov., isolated from surface seawater of the Bering Sea and Chukchi Sea.</title>
        <authorList>
            <person name="Li C."/>
            <person name="Lai Q."/>
            <person name="Li G."/>
            <person name="Dong C."/>
            <person name="Wang J."/>
            <person name="Liao Y."/>
            <person name="Shao Z."/>
        </authorList>
    </citation>
    <scope>NUCLEOTIDE SEQUENCE [LARGE SCALE GENOMIC DNA]</scope>
    <source>
        <strain evidence="5 6">BH-BN04-4</strain>
    </source>
</reference>
<dbReference type="Gene3D" id="3.40.50.720">
    <property type="entry name" value="NAD(P)-binding Rossmann-like Domain"/>
    <property type="match status" value="1"/>
</dbReference>
<evidence type="ECO:0008006" key="7">
    <source>
        <dbReference type="Google" id="ProtNLM"/>
    </source>
</evidence>
<dbReference type="InterPro" id="IPR016102">
    <property type="entry name" value="Succinyl-CoA_synth-like"/>
</dbReference>
<dbReference type="InterPro" id="IPR032875">
    <property type="entry name" value="Succ_CoA_lig_flav_dom"/>
</dbReference>
<dbReference type="Gene3D" id="3.30.1490.20">
    <property type="entry name" value="ATP-grasp fold, A domain"/>
    <property type="match status" value="1"/>
</dbReference>
<dbReference type="InterPro" id="IPR036291">
    <property type="entry name" value="NAD(P)-bd_dom_sf"/>
</dbReference>
<dbReference type="Proteomes" id="UP000027190">
    <property type="component" value="Unassembled WGS sequence"/>
</dbReference>
<proteinExistence type="inferred from homology"/>
<dbReference type="InterPro" id="IPR013815">
    <property type="entry name" value="ATP_grasp_subdomain_1"/>
</dbReference>
<dbReference type="FunFam" id="3.30.1490.20:FF:000020">
    <property type="entry name" value="Protein lysine acetyltransferase"/>
    <property type="match status" value="1"/>
</dbReference>
<feature type="domain" description="Succinyl-CoA synthetase-like flavodoxin" evidence="4">
    <location>
        <begin position="94"/>
        <end position="231"/>
    </location>
</feature>
<dbReference type="SUPFAM" id="SSF52210">
    <property type="entry name" value="Succinyl-CoA synthetase domains"/>
    <property type="match status" value="2"/>
</dbReference>
<keyword evidence="6" id="KW-1185">Reference proteome</keyword>
<evidence type="ECO:0000313" key="5">
    <source>
        <dbReference type="EMBL" id="KCZ58693.1"/>
    </source>
</evidence>
<comment type="similarity">
    <text evidence="2">In the N-terminal section; belongs to the acetate CoA ligase alpha subunit family.</text>
</comment>
<dbReference type="GO" id="GO:0005524">
    <property type="term" value="F:ATP binding"/>
    <property type="evidence" value="ECO:0007669"/>
    <property type="project" value="InterPro"/>
</dbReference>
<dbReference type="PANTHER" id="PTHR42793">
    <property type="entry name" value="COA BINDING DOMAIN CONTAINING PROTEIN"/>
    <property type="match status" value="1"/>
</dbReference>
<dbReference type="SUPFAM" id="SSF51735">
    <property type="entry name" value="NAD(P)-binding Rossmann-fold domains"/>
    <property type="match status" value="1"/>
</dbReference>
<evidence type="ECO:0000256" key="2">
    <source>
        <dbReference type="ARBA" id="ARBA00060888"/>
    </source>
</evidence>